<dbReference type="PANTHER" id="PTHR33592">
    <property type="entry name" value="TRANSMEMBRANE PROTEIN"/>
    <property type="match status" value="1"/>
</dbReference>
<dbReference type="AlphaFoldDB" id="A0AAD8KRW4"/>
<accession>A0AAD8KRW4</accession>
<feature type="signal peptide" evidence="1">
    <location>
        <begin position="1"/>
        <end position="26"/>
    </location>
</feature>
<evidence type="ECO:0000313" key="3">
    <source>
        <dbReference type="Proteomes" id="UP001229421"/>
    </source>
</evidence>
<dbReference type="Proteomes" id="UP001229421">
    <property type="component" value="Unassembled WGS sequence"/>
</dbReference>
<evidence type="ECO:0000256" key="1">
    <source>
        <dbReference type="SAM" id="SignalP"/>
    </source>
</evidence>
<feature type="chain" id="PRO_5041947169" evidence="1">
    <location>
        <begin position="27"/>
        <end position="97"/>
    </location>
</feature>
<evidence type="ECO:0000313" key="2">
    <source>
        <dbReference type="EMBL" id="KAK1428390.1"/>
    </source>
</evidence>
<name>A0AAD8KRW4_TARER</name>
<dbReference type="EMBL" id="JAUHHV010000004">
    <property type="protein sequence ID" value="KAK1428390.1"/>
    <property type="molecule type" value="Genomic_DNA"/>
</dbReference>
<gene>
    <name evidence="2" type="ORF">QVD17_17223</name>
</gene>
<keyword evidence="1" id="KW-0732">Signal</keyword>
<comment type="caution">
    <text evidence="2">The sequence shown here is derived from an EMBL/GenBank/DDBJ whole genome shotgun (WGS) entry which is preliminary data.</text>
</comment>
<proteinExistence type="predicted"/>
<organism evidence="2 3">
    <name type="scientific">Tagetes erecta</name>
    <name type="common">African marigold</name>
    <dbReference type="NCBI Taxonomy" id="13708"/>
    <lineage>
        <taxon>Eukaryota</taxon>
        <taxon>Viridiplantae</taxon>
        <taxon>Streptophyta</taxon>
        <taxon>Embryophyta</taxon>
        <taxon>Tracheophyta</taxon>
        <taxon>Spermatophyta</taxon>
        <taxon>Magnoliopsida</taxon>
        <taxon>eudicotyledons</taxon>
        <taxon>Gunneridae</taxon>
        <taxon>Pentapetalae</taxon>
        <taxon>asterids</taxon>
        <taxon>campanulids</taxon>
        <taxon>Asterales</taxon>
        <taxon>Asteraceae</taxon>
        <taxon>Asteroideae</taxon>
        <taxon>Heliantheae alliance</taxon>
        <taxon>Tageteae</taxon>
        <taxon>Tagetes</taxon>
    </lineage>
</organism>
<keyword evidence="3" id="KW-1185">Reference proteome</keyword>
<protein>
    <submittedName>
        <fullName evidence="2">Uncharacterized protein</fullName>
    </submittedName>
</protein>
<sequence>MRPETKNLAIIALFVLILLHFKPNGACRLLDGEYKEIWMKRENLLLSSLQHPVVPTPGNGCGNTGNGGNPCVGSRKVAGRHAGGALPPPLTPTLIDH</sequence>
<reference evidence="2" key="1">
    <citation type="journal article" date="2023" name="bioRxiv">
        <title>Improved chromosome-level genome assembly for marigold (Tagetes erecta).</title>
        <authorList>
            <person name="Jiang F."/>
            <person name="Yuan L."/>
            <person name="Wang S."/>
            <person name="Wang H."/>
            <person name="Xu D."/>
            <person name="Wang A."/>
            <person name="Fan W."/>
        </authorList>
    </citation>
    <scope>NUCLEOTIDE SEQUENCE</scope>
    <source>
        <strain evidence="2">WSJ</strain>
        <tissue evidence="2">Leaf</tissue>
    </source>
</reference>
<dbReference type="PANTHER" id="PTHR33592:SF10">
    <property type="entry name" value="TRANSMEMBRANE PROTEIN"/>
    <property type="match status" value="1"/>
</dbReference>